<organism evidence="3">
    <name type="scientific">marine metagenome</name>
    <dbReference type="NCBI Taxonomy" id="408172"/>
    <lineage>
        <taxon>unclassified sequences</taxon>
        <taxon>metagenomes</taxon>
        <taxon>ecological metagenomes</taxon>
    </lineage>
</organism>
<evidence type="ECO:0000259" key="2">
    <source>
        <dbReference type="Pfam" id="PF07995"/>
    </source>
</evidence>
<feature type="domain" description="Carbohydrate-binding" evidence="1">
    <location>
        <begin position="26"/>
        <end position="176"/>
    </location>
</feature>
<dbReference type="InterPro" id="IPR011041">
    <property type="entry name" value="Quinoprot_gluc/sorb_DH_b-prop"/>
</dbReference>
<dbReference type="CDD" id="cd09620">
    <property type="entry name" value="CBM9_like_3"/>
    <property type="match status" value="1"/>
</dbReference>
<dbReference type="GO" id="GO:0016052">
    <property type="term" value="P:carbohydrate catabolic process"/>
    <property type="evidence" value="ECO:0007669"/>
    <property type="project" value="InterPro"/>
</dbReference>
<dbReference type="PANTHER" id="PTHR19328">
    <property type="entry name" value="HEDGEHOG-INTERACTING PROTEIN"/>
    <property type="match status" value="1"/>
</dbReference>
<dbReference type="Gene3D" id="2.120.10.30">
    <property type="entry name" value="TolB, C-terminal domain"/>
    <property type="match status" value="1"/>
</dbReference>
<accession>A0A381WC70</accession>
<proteinExistence type="predicted"/>
<dbReference type="GO" id="GO:0030246">
    <property type="term" value="F:carbohydrate binding"/>
    <property type="evidence" value="ECO:0007669"/>
    <property type="project" value="InterPro"/>
</dbReference>
<feature type="domain" description="Glucose/Sorbosone dehydrogenase" evidence="2">
    <location>
        <begin position="320"/>
        <end position="599"/>
    </location>
</feature>
<protein>
    <recommendedName>
        <fullName evidence="4">Glucose/Sorbosone dehydrogenase domain-containing protein</fullName>
    </recommendedName>
</protein>
<dbReference type="Pfam" id="PF07995">
    <property type="entry name" value="GSDH"/>
    <property type="match status" value="1"/>
</dbReference>
<evidence type="ECO:0008006" key="4">
    <source>
        <dbReference type="Google" id="ProtNLM"/>
    </source>
</evidence>
<dbReference type="Gene3D" id="2.60.40.1190">
    <property type="match status" value="1"/>
</dbReference>
<dbReference type="InterPro" id="IPR012938">
    <property type="entry name" value="Glc/Sorbosone_DH"/>
</dbReference>
<dbReference type="GO" id="GO:0004553">
    <property type="term" value="F:hydrolase activity, hydrolyzing O-glycosyl compounds"/>
    <property type="evidence" value="ECO:0007669"/>
    <property type="project" value="InterPro"/>
</dbReference>
<dbReference type="Pfam" id="PF06452">
    <property type="entry name" value="CBM9_1"/>
    <property type="match status" value="1"/>
</dbReference>
<dbReference type="AlphaFoldDB" id="A0A381WC70"/>
<dbReference type="SUPFAM" id="SSF49344">
    <property type="entry name" value="CBD9-like"/>
    <property type="match status" value="1"/>
</dbReference>
<evidence type="ECO:0000313" key="3">
    <source>
        <dbReference type="EMBL" id="SVA49547.1"/>
    </source>
</evidence>
<dbReference type="EMBL" id="UINC01011203">
    <property type="protein sequence ID" value="SVA49547.1"/>
    <property type="molecule type" value="Genomic_DNA"/>
</dbReference>
<gene>
    <name evidence="3" type="ORF">METZ01_LOCUS102401</name>
</gene>
<dbReference type="SUPFAM" id="SSF50952">
    <property type="entry name" value="Soluble quinoprotein glucose dehydrogenase"/>
    <property type="match status" value="1"/>
</dbReference>
<dbReference type="InterPro" id="IPR010502">
    <property type="entry name" value="Carb-bd_dom_fam9"/>
</dbReference>
<sequence>MSFLFGFLAEAAEPTLCRWTHVPPVIDGKDEDSAWKTIENVGPFQRAWEKNPEKRKPLTETKAKVCWDRDNFYFFARMVDGDLFAKETEQDGNLWEGDVFEIFFKPSEDFSGYYEFEFNPNNAQLDLYMPQRRAGGFPRFKQDFPFTMETAVQLDGSLNKWTDRDKGWSVEGKIRWRDFVRAGGRPRAGDTWKFALCRYDFSVDFDGPNLSSIAPLKQADFHRYEDYLSLRFEGPEGDHPTKPYGISELPPLPDLKLKGRPGKPPPYQVKRAYPNLKLPFPITMAVVPGTNVMLAVIQDWSYAPSRIIRFEDKPGVDSFETMHKYDGVVYDFAFHPKFAENGFFYVGWNDGKRTRITRYHFDKKSLSFDVDSRQVIVSWEHNGHNGGAIDFGPDGFLYVTSGDGSSDSDPLLNGQRTDSLYAKVLRLDVDKPSDGKPYSVPTDNPYVGNKAFAPETWAYGFRNPWRIDVDDLTGQVWVGNNGQDLWEQVYFVTKGANYGWSVYEGSRPFYLNRKLGPTPVSKPIFEHSHAESRSLTGGIVYRGKQLPKLNGYYLYGDYSTGKIWAAKHDGEKVVDHLELADTSLNITDFKFNSRGELLIADHARIHEGGGFYHLVPTPADVKESDFPKTLSATGLFANPANHELAVGVLPYSVNAEQWVDGLNQRRAIALPAYPDESGGRKTTPIGFRRNRVWEMPEGTVLIK</sequence>
<dbReference type="InterPro" id="IPR011042">
    <property type="entry name" value="6-blade_b-propeller_TolB-like"/>
</dbReference>
<evidence type="ECO:0000259" key="1">
    <source>
        <dbReference type="Pfam" id="PF06452"/>
    </source>
</evidence>
<feature type="non-terminal residue" evidence="3">
    <location>
        <position position="703"/>
    </location>
</feature>
<reference evidence="3" key="1">
    <citation type="submission" date="2018-05" db="EMBL/GenBank/DDBJ databases">
        <authorList>
            <person name="Lanie J.A."/>
            <person name="Ng W.-L."/>
            <person name="Kazmierczak K.M."/>
            <person name="Andrzejewski T.M."/>
            <person name="Davidsen T.M."/>
            <person name="Wayne K.J."/>
            <person name="Tettelin H."/>
            <person name="Glass J.I."/>
            <person name="Rusch D."/>
            <person name="Podicherti R."/>
            <person name="Tsui H.-C.T."/>
            <person name="Winkler M.E."/>
        </authorList>
    </citation>
    <scope>NUCLEOTIDE SEQUENCE</scope>
</reference>
<dbReference type="PANTHER" id="PTHR19328:SF75">
    <property type="entry name" value="ALDOSE SUGAR DEHYDROGENASE YLII"/>
    <property type="match status" value="1"/>
</dbReference>
<name>A0A381WC70_9ZZZZ</name>